<dbReference type="AlphaFoldDB" id="A0A7W9SVM9"/>
<comment type="caution">
    <text evidence="1">The sequence shown here is derived from an EMBL/GenBank/DDBJ whole genome shotgun (WGS) entry which is preliminary data.</text>
</comment>
<sequence>MKYAGVFLVGLTSLAWGQEKPPIAPPPTQTQSERATPQPVAPATVTDTQALTFAPQKIAVRLPLGWQVLPVATRQSGTLASLAPLGTSGATLALSYADDPTRTRLPDNLPATIATALGKRYPGFQQTAKQRLALAGGDAWVLDGQVRPSGQSVVVKNRQVYLCHAGRIYIFTLTSKKDDFERLTPSLDRMLKSITWLD</sequence>
<dbReference type="Proteomes" id="UP000520814">
    <property type="component" value="Unassembled WGS sequence"/>
</dbReference>
<dbReference type="EMBL" id="JACHGW010000006">
    <property type="protein sequence ID" value="MBB6053228.1"/>
    <property type="molecule type" value="Genomic_DNA"/>
</dbReference>
<name>A0A7W9SVM9_ARMRO</name>
<reference evidence="1 2" key="1">
    <citation type="submission" date="2020-08" db="EMBL/GenBank/DDBJ databases">
        <title>Genomic Encyclopedia of Type Strains, Phase IV (KMG-IV): sequencing the most valuable type-strain genomes for metagenomic binning, comparative biology and taxonomic classification.</title>
        <authorList>
            <person name="Goeker M."/>
        </authorList>
    </citation>
    <scope>NUCLEOTIDE SEQUENCE [LARGE SCALE GENOMIC DNA]</scope>
    <source>
        <strain evidence="1 2">DSM 23562</strain>
    </source>
</reference>
<evidence type="ECO:0000313" key="2">
    <source>
        <dbReference type="Proteomes" id="UP000520814"/>
    </source>
</evidence>
<dbReference type="Gene3D" id="3.40.1000.10">
    <property type="entry name" value="Mog1/PsbP, alpha/beta/alpha sandwich"/>
    <property type="match status" value="1"/>
</dbReference>
<evidence type="ECO:0008006" key="3">
    <source>
        <dbReference type="Google" id="ProtNLM"/>
    </source>
</evidence>
<dbReference type="RefSeq" id="WP_184203328.1">
    <property type="nucleotide sequence ID" value="NZ_JACHGW010000006.1"/>
</dbReference>
<organism evidence="1 2">
    <name type="scientific">Armatimonas rosea</name>
    <dbReference type="NCBI Taxonomy" id="685828"/>
    <lineage>
        <taxon>Bacteria</taxon>
        <taxon>Bacillati</taxon>
        <taxon>Armatimonadota</taxon>
        <taxon>Armatimonadia</taxon>
        <taxon>Armatimonadales</taxon>
        <taxon>Armatimonadaceae</taxon>
        <taxon>Armatimonas</taxon>
    </lineage>
</organism>
<accession>A0A7W9SVM9</accession>
<protein>
    <recommendedName>
        <fullName evidence="3">DUF1795 domain-containing protein</fullName>
    </recommendedName>
</protein>
<evidence type="ECO:0000313" key="1">
    <source>
        <dbReference type="EMBL" id="MBB6053228.1"/>
    </source>
</evidence>
<proteinExistence type="predicted"/>
<gene>
    <name evidence="1" type="ORF">HNQ39_005062</name>
</gene>
<keyword evidence="2" id="KW-1185">Reference proteome</keyword>